<keyword evidence="4" id="KW-0808">Transferase</keyword>
<dbReference type="GO" id="GO:0016567">
    <property type="term" value="P:protein ubiquitination"/>
    <property type="evidence" value="ECO:0007669"/>
    <property type="project" value="TreeGrafter"/>
</dbReference>
<reference evidence="14 15" key="1">
    <citation type="submission" date="2019-07" db="EMBL/GenBank/DDBJ databases">
        <title>Genomics analysis of Aphanomyces spp. identifies a new class of oomycete effector associated with host adaptation.</title>
        <authorList>
            <person name="Gaulin E."/>
        </authorList>
    </citation>
    <scope>NUCLEOTIDE SEQUENCE [LARGE SCALE GENOMIC DNA]</scope>
    <source>
        <strain evidence="14 15">ATCC 201684</strain>
    </source>
</reference>
<evidence type="ECO:0000256" key="2">
    <source>
        <dbReference type="ARBA" id="ARBA00004906"/>
    </source>
</evidence>
<dbReference type="PROSITE" id="PS01358">
    <property type="entry name" value="ZF_RANBP2_1"/>
    <property type="match status" value="1"/>
</dbReference>
<keyword evidence="15" id="KW-1185">Reference proteome</keyword>
<evidence type="ECO:0000256" key="11">
    <source>
        <dbReference type="SAM" id="Phobius"/>
    </source>
</evidence>
<evidence type="ECO:0000256" key="5">
    <source>
        <dbReference type="ARBA" id="ARBA00022723"/>
    </source>
</evidence>
<dbReference type="Proteomes" id="UP000481153">
    <property type="component" value="Unassembled WGS sequence"/>
</dbReference>
<dbReference type="PROSITE" id="PS50199">
    <property type="entry name" value="ZF_RANBP2_2"/>
    <property type="match status" value="1"/>
</dbReference>
<evidence type="ECO:0000259" key="12">
    <source>
        <dbReference type="PROSITE" id="PS50199"/>
    </source>
</evidence>
<dbReference type="InterPro" id="IPR035983">
    <property type="entry name" value="Hect_E3_ubiquitin_ligase"/>
</dbReference>
<dbReference type="GO" id="GO:0008270">
    <property type="term" value="F:zinc ion binding"/>
    <property type="evidence" value="ECO:0007669"/>
    <property type="project" value="UniProtKB-KW"/>
</dbReference>
<dbReference type="SMART" id="SM00119">
    <property type="entry name" value="HECTc"/>
    <property type="match status" value="1"/>
</dbReference>
<accession>A0A6G0WK70</accession>
<dbReference type="InterPro" id="IPR001876">
    <property type="entry name" value="Znf_RanBP2"/>
</dbReference>
<evidence type="ECO:0000256" key="7">
    <source>
        <dbReference type="ARBA" id="ARBA00022786"/>
    </source>
</evidence>
<feature type="active site" description="Glycyl thioester intermediate" evidence="9">
    <location>
        <position position="564"/>
    </location>
</feature>
<dbReference type="VEuPathDB" id="FungiDB:AeMF1_009138"/>
<comment type="pathway">
    <text evidence="2">Protein modification; protein ubiquitination.</text>
</comment>
<keyword evidence="6 10" id="KW-0863">Zinc-finger</keyword>
<dbReference type="Gene3D" id="3.30.2410.10">
    <property type="entry name" value="Hect, E3 ligase catalytic domain"/>
    <property type="match status" value="1"/>
</dbReference>
<keyword evidence="7 9" id="KW-0833">Ubl conjugation pathway</keyword>
<evidence type="ECO:0000256" key="1">
    <source>
        <dbReference type="ARBA" id="ARBA00000885"/>
    </source>
</evidence>
<dbReference type="EMBL" id="VJMJ01000191">
    <property type="protein sequence ID" value="KAF0727660.1"/>
    <property type="molecule type" value="Genomic_DNA"/>
</dbReference>
<dbReference type="PROSITE" id="PS50237">
    <property type="entry name" value="HECT"/>
    <property type="match status" value="1"/>
</dbReference>
<evidence type="ECO:0000256" key="6">
    <source>
        <dbReference type="ARBA" id="ARBA00022771"/>
    </source>
</evidence>
<dbReference type="EC" id="2.3.2.26" evidence="3"/>
<keyword evidence="8" id="KW-0862">Zinc</keyword>
<dbReference type="SUPFAM" id="SSF56204">
    <property type="entry name" value="Hect, E3 ligase catalytic domain"/>
    <property type="match status" value="1"/>
</dbReference>
<dbReference type="Gene3D" id="3.30.2160.10">
    <property type="entry name" value="Hect, E3 ligase catalytic domain"/>
    <property type="match status" value="1"/>
</dbReference>
<gene>
    <name evidence="14" type="ORF">Ae201684_014288</name>
</gene>
<dbReference type="PANTHER" id="PTHR11254">
    <property type="entry name" value="HECT DOMAIN UBIQUITIN-PROTEIN LIGASE"/>
    <property type="match status" value="1"/>
</dbReference>
<organism evidence="14 15">
    <name type="scientific">Aphanomyces euteiches</name>
    <dbReference type="NCBI Taxonomy" id="100861"/>
    <lineage>
        <taxon>Eukaryota</taxon>
        <taxon>Sar</taxon>
        <taxon>Stramenopiles</taxon>
        <taxon>Oomycota</taxon>
        <taxon>Saprolegniomycetes</taxon>
        <taxon>Saprolegniales</taxon>
        <taxon>Verrucalvaceae</taxon>
        <taxon>Aphanomyces</taxon>
    </lineage>
</organism>
<dbReference type="PANTHER" id="PTHR11254:SF440">
    <property type="entry name" value="E3 UBIQUITIN-PROTEIN LIGASE NEDD-4"/>
    <property type="match status" value="1"/>
</dbReference>
<dbReference type="Gene3D" id="3.90.1750.10">
    <property type="entry name" value="Hect, E3 ligase catalytic domains"/>
    <property type="match status" value="1"/>
</dbReference>
<evidence type="ECO:0000313" key="14">
    <source>
        <dbReference type="EMBL" id="KAF0727660.1"/>
    </source>
</evidence>
<dbReference type="GO" id="GO:0061630">
    <property type="term" value="F:ubiquitin protein ligase activity"/>
    <property type="evidence" value="ECO:0007669"/>
    <property type="project" value="UniProtKB-EC"/>
</dbReference>
<evidence type="ECO:0000259" key="13">
    <source>
        <dbReference type="PROSITE" id="PS50237"/>
    </source>
</evidence>
<keyword evidence="11" id="KW-0812">Transmembrane</keyword>
<protein>
    <recommendedName>
        <fullName evidence="3">HECT-type E3 ubiquitin transferase</fullName>
        <ecNumber evidence="3">2.3.2.26</ecNumber>
    </recommendedName>
</protein>
<evidence type="ECO:0000313" key="15">
    <source>
        <dbReference type="Proteomes" id="UP000481153"/>
    </source>
</evidence>
<feature type="transmembrane region" description="Helical" evidence="11">
    <location>
        <begin position="6"/>
        <end position="29"/>
    </location>
</feature>
<evidence type="ECO:0000256" key="8">
    <source>
        <dbReference type="ARBA" id="ARBA00022833"/>
    </source>
</evidence>
<feature type="domain" description="HECT" evidence="13">
    <location>
        <begin position="254"/>
        <end position="597"/>
    </location>
</feature>
<dbReference type="AlphaFoldDB" id="A0A6G0WK70"/>
<dbReference type="GO" id="GO:0005737">
    <property type="term" value="C:cytoplasm"/>
    <property type="evidence" value="ECO:0007669"/>
    <property type="project" value="TreeGrafter"/>
</dbReference>
<dbReference type="FunFam" id="3.30.2410.10:FF:000009">
    <property type="entry name" value="Probable E3 ubiquitin-protein ligase HECTD2"/>
    <property type="match status" value="1"/>
</dbReference>
<evidence type="ECO:0000256" key="3">
    <source>
        <dbReference type="ARBA" id="ARBA00012485"/>
    </source>
</evidence>
<keyword evidence="5" id="KW-0479">Metal-binding</keyword>
<dbReference type="InterPro" id="IPR050409">
    <property type="entry name" value="E3_ubiq-protein_ligase"/>
</dbReference>
<dbReference type="GO" id="GO:0006511">
    <property type="term" value="P:ubiquitin-dependent protein catabolic process"/>
    <property type="evidence" value="ECO:0007669"/>
    <property type="project" value="TreeGrafter"/>
</dbReference>
<feature type="domain" description="RanBP2-type" evidence="12">
    <location>
        <begin position="65"/>
        <end position="94"/>
    </location>
</feature>
<name>A0A6G0WK70_9STRA</name>
<keyword evidence="11" id="KW-0472">Membrane</keyword>
<sequence length="597" mass="67224">MPADVFSLLYLLSALPGILCLFGVLYNYVCRLRDGSDMAVPLLDQNFLNFMPGIDRRELEELLTDEERWTCIVCAFGNLATDATCNLCGAPPTTNLDDVTLTSRQRTARRRRQWTRRINDDGNVQWVQQGDPSQLNTAWRIFSTVDHSSLVVVEEHIDGMTTRPINQWPDMSKTELQLHCVAVEDDNVDGSTTMLGVQLTQTSWESLVAVSHLTFSSKYAWFLQHIAAMRVPFSQTHLQIKADRSRLFEDAVTELLDLKGPLRCAVARHQFEGEAAIDAGAVQREWYTLVSHAFLAPERQLFQVTNRSDNSYFVASHCSDVDDSRGDLFRVVGRFIGRALLDGQVIPMHLNPIVFNAILGLPIVFEDLEDFDPTVCKSLAYVLECDNVDELALTFSASTVDGDGAMVQVDLIENGRQIAVENHNRVDFVQAMVRHLIFGRVERHLAGLIQGLYDIVPPELLLVFDHKELELILCGLPVVDVVDWKLNTVTTANLRNHQVTDWFWQVVEAMESRDQGKLLQISTGASRVPVQGFKGLTSYDGRICYFTLKGVKYKVGAYPVVHACFNRIDLPLYPTKELLEDALRMLLLSDPTGFNTV</sequence>
<keyword evidence="11" id="KW-1133">Transmembrane helix</keyword>
<proteinExistence type="predicted"/>
<dbReference type="Pfam" id="PF00632">
    <property type="entry name" value="HECT"/>
    <property type="match status" value="1"/>
</dbReference>
<comment type="catalytic activity">
    <reaction evidence="1">
        <text>S-ubiquitinyl-[E2 ubiquitin-conjugating enzyme]-L-cysteine + [acceptor protein]-L-lysine = [E2 ubiquitin-conjugating enzyme]-L-cysteine + N(6)-ubiquitinyl-[acceptor protein]-L-lysine.</text>
        <dbReference type="EC" id="2.3.2.26"/>
    </reaction>
</comment>
<evidence type="ECO:0000256" key="4">
    <source>
        <dbReference type="ARBA" id="ARBA00022679"/>
    </source>
</evidence>
<dbReference type="InterPro" id="IPR000569">
    <property type="entry name" value="HECT_dom"/>
</dbReference>
<evidence type="ECO:0000256" key="10">
    <source>
        <dbReference type="PROSITE-ProRule" id="PRU00322"/>
    </source>
</evidence>
<comment type="caution">
    <text evidence="14">The sequence shown here is derived from an EMBL/GenBank/DDBJ whole genome shotgun (WGS) entry which is preliminary data.</text>
</comment>
<evidence type="ECO:0000256" key="9">
    <source>
        <dbReference type="PROSITE-ProRule" id="PRU00104"/>
    </source>
</evidence>